<organism evidence="2 3">
    <name type="scientific">Burkholderia diffusa</name>
    <dbReference type="NCBI Taxonomy" id="488732"/>
    <lineage>
        <taxon>Bacteria</taxon>
        <taxon>Pseudomonadati</taxon>
        <taxon>Pseudomonadota</taxon>
        <taxon>Betaproteobacteria</taxon>
        <taxon>Burkholderiales</taxon>
        <taxon>Burkholderiaceae</taxon>
        <taxon>Burkholderia</taxon>
        <taxon>Burkholderia cepacia complex</taxon>
    </lineage>
</organism>
<dbReference type="InterPro" id="IPR032710">
    <property type="entry name" value="NTF2-like_dom_sf"/>
</dbReference>
<dbReference type="Gene3D" id="3.10.450.50">
    <property type="match status" value="1"/>
</dbReference>
<dbReference type="SUPFAM" id="SSF54427">
    <property type="entry name" value="NTF2-like"/>
    <property type="match status" value="1"/>
</dbReference>
<accession>A0AAW3P9E1</accession>
<dbReference type="AlphaFoldDB" id="A0AAW3P9E1"/>
<gene>
    <name evidence="2" type="ORF">WL88_25355</name>
</gene>
<evidence type="ECO:0000259" key="1">
    <source>
        <dbReference type="Pfam" id="PF14534"/>
    </source>
</evidence>
<evidence type="ECO:0000313" key="3">
    <source>
        <dbReference type="Proteomes" id="UP000063236"/>
    </source>
</evidence>
<feature type="domain" description="DUF4440" evidence="1">
    <location>
        <begin position="1"/>
        <end position="96"/>
    </location>
</feature>
<proteinExistence type="predicted"/>
<dbReference type="EMBL" id="LPJV01000059">
    <property type="protein sequence ID" value="KWF46650.1"/>
    <property type="molecule type" value="Genomic_DNA"/>
</dbReference>
<comment type="caution">
    <text evidence="2">The sequence shown here is derived from an EMBL/GenBank/DDBJ whole genome shotgun (WGS) entry which is preliminary data.</text>
</comment>
<dbReference type="Proteomes" id="UP000063236">
    <property type="component" value="Unassembled WGS sequence"/>
</dbReference>
<protein>
    <recommendedName>
        <fullName evidence="1">DUF4440 domain-containing protein</fullName>
    </recommendedName>
</protein>
<dbReference type="InterPro" id="IPR027843">
    <property type="entry name" value="DUF4440"/>
</dbReference>
<name>A0AAW3P9E1_9BURK</name>
<reference evidence="2 3" key="1">
    <citation type="submission" date="2015-11" db="EMBL/GenBank/DDBJ databases">
        <title>Expanding the genomic diversity of Burkholderia species for the development of highly accurate diagnostics.</title>
        <authorList>
            <person name="Sahl J."/>
            <person name="Keim P."/>
            <person name="Wagner D."/>
        </authorList>
    </citation>
    <scope>NUCLEOTIDE SEQUENCE [LARGE SCALE GENOMIC DNA]</scope>
    <source>
        <strain evidence="2 3">MSMB378WGS</strain>
    </source>
</reference>
<evidence type="ECO:0000313" key="2">
    <source>
        <dbReference type="EMBL" id="KWF46650.1"/>
    </source>
</evidence>
<dbReference type="Pfam" id="PF14534">
    <property type="entry name" value="DUF4440"/>
    <property type="match status" value="1"/>
</dbReference>
<sequence length="104" mass="11704">MVAGDTGCLAAMLTDDFHLIHMTGYDQPRVEWLAHIDSGQMQYHASEEKRVAVKVAGNKATLIGRNLVKATIWGMRGTWPLQLDIDLILQNGRWLMCEARASMY</sequence>